<dbReference type="EMBL" id="SFCI01002527">
    <property type="protein sequence ID" value="TFY73805.1"/>
    <property type="molecule type" value="Genomic_DNA"/>
</dbReference>
<evidence type="ECO:0008006" key="3">
    <source>
        <dbReference type="Google" id="ProtNLM"/>
    </source>
</evidence>
<feature type="non-terminal residue" evidence="1">
    <location>
        <position position="337"/>
    </location>
</feature>
<gene>
    <name evidence="1" type="ORF">EWM64_g10206</name>
</gene>
<protein>
    <recommendedName>
        <fullName evidence="3">F-box domain-containing protein</fullName>
    </recommendedName>
</protein>
<comment type="caution">
    <text evidence="1">The sequence shown here is derived from an EMBL/GenBank/DDBJ whole genome shotgun (WGS) entry which is preliminary data.</text>
</comment>
<dbReference type="OrthoDB" id="2750697at2759"/>
<proteinExistence type="predicted"/>
<organism evidence="1 2">
    <name type="scientific">Hericium alpestre</name>
    <dbReference type="NCBI Taxonomy" id="135208"/>
    <lineage>
        <taxon>Eukaryota</taxon>
        <taxon>Fungi</taxon>
        <taxon>Dikarya</taxon>
        <taxon>Basidiomycota</taxon>
        <taxon>Agaricomycotina</taxon>
        <taxon>Agaricomycetes</taxon>
        <taxon>Russulales</taxon>
        <taxon>Hericiaceae</taxon>
        <taxon>Hericium</taxon>
    </lineage>
</organism>
<name>A0A4Y9ZGE1_9AGAM</name>
<sequence>MHRLWDNFDVVTLIIECIADQEPSEVEQTLAALARVCRGISPVALDALWKRWTDFRRVDCLLQSIKAEGHDEVDEHARWDVYDQYAARVRTADLHDRPTKDVITAIKHRAPLFPFLKSLAWCFEPETASHLPALAAPTLSLVRIVADSGTEVIRLDPLLTNILATMNEKSRDLQELNMILFPIESLSQTLSQRVFSLVTSFRALRKICIDLPLIACPNMVEGLSALPHLESLYFSEGRKDIPRVPFDYSVARGGFDALKSLTIAVPNGNTEKILFALPRCPVTYARLPSGPHGCVHHLTRLFGPTLTELELACDLSSAPLYAAASLLSSGIVAHLPL</sequence>
<evidence type="ECO:0000313" key="2">
    <source>
        <dbReference type="Proteomes" id="UP000298061"/>
    </source>
</evidence>
<evidence type="ECO:0000313" key="1">
    <source>
        <dbReference type="EMBL" id="TFY73805.1"/>
    </source>
</evidence>
<keyword evidence="2" id="KW-1185">Reference proteome</keyword>
<reference evidence="1 2" key="1">
    <citation type="submission" date="2019-02" db="EMBL/GenBank/DDBJ databases">
        <title>Genome sequencing of the rare red list fungi Hericium alpestre (H. flagellum).</title>
        <authorList>
            <person name="Buettner E."/>
            <person name="Kellner H."/>
        </authorList>
    </citation>
    <scope>NUCLEOTIDE SEQUENCE [LARGE SCALE GENOMIC DNA]</scope>
    <source>
        <strain evidence="1 2">DSM 108284</strain>
    </source>
</reference>
<dbReference type="AlphaFoldDB" id="A0A4Y9ZGE1"/>
<dbReference type="Proteomes" id="UP000298061">
    <property type="component" value="Unassembled WGS sequence"/>
</dbReference>
<accession>A0A4Y9ZGE1</accession>